<evidence type="ECO:0000313" key="2">
    <source>
        <dbReference type="EMBL" id="KAJ8891335.1"/>
    </source>
</evidence>
<gene>
    <name evidence="2" type="ORF">PR048_010851</name>
</gene>
<reference evidence="2 3" key="1">
    <citation type="submission" date="2023-02" db="EMBL/GenBank/DDBJ databases">
        <title>LHISI_Scaffold_Assembly.</title>
        <authorList>
            <person name="Stuart O.P."/>
            <person name="Cleave R."/>
            <person name="Magrath M.J.L."/>
            <person name="Mikheyev A.S."/>
        </authorList>
    </citation>
    <scope>NUCLEOTIDE SEQUENCE [LARGE SCALE GENOMIC DNA]</scope>
    <source>
        <strain evidence="2">Daus_M_001</strain>
        <tissue evidence="2">Leg muscle</tissue>
    </source>
</reference>
<dbReference type="Proteomes" id="UP001159363">
    <property type="component" value="Chromosome 3"/>
</dbReference>
<evidence type="ECO:0000313" key="3">
    <source>
        <dbReference type="Proteomes" id="UP001159363"/>
    </source>
</evidence>
<sequence>MERRNQDIKKDLHIRLQENYRKWVKNLPDILFTLCRHHAAALGASPSELLLGRPKRTRQKTTRSMPPPPRVESVHGQVIVCSPTDLTVPAMNPAATHAWAPNPTILPLSPEPLCLPLLAPAPTRGRREPSAQPLVGQTLRKTAACGALSTHYSRGGEGVCRPPCKRGSAQYPSSQPAEPDHRCLHAADR</sequence>
<dbReference type="EMBL" id="JARBHB010000003">
    <property type="protein sequence ID" value="KAJ8891335.1"/>
    <property type="molecule type" value="Genomic_DNA"/>
</dbReference>
<feature type="compositionally biased region" description="Basic and acidic residues" evidence="1">
    <location>
        <begin position="178"/>
        <end position="189"/>
    </location>
</feature>
<protein>
    <submittedName>
        <fullName evidence="2">Uncharacterized protein</fullName>
    </submittedName>
</protein>
<accession>A0ABQ9I3X1</accession>
<organism evidence="2 3">
    <name type="scientific">Dryococelus australis</name>
    <dbReference type="NCBI Taxonomy" id="614101"/>
    <lineage>
        <taxon>Eukaryota</taxon>
        <taxon>Metazoa</taxon>
        <taxon>Ecdysozoa</taxon>
        <taxon>Arthropoda</taxon>
        <taxon>Hexapoda</taxon>
        <taxon>Insecta</taxon>
        <taxon>Pterygota</taxon>
        <taxon>Neoptera</taxon>
        <taxon>Polyneoptera</taxon>
        <taxon>Phasmatodea</taxon>
        <taxon>Verophasmatodea</taxon>
        <taxon>Anareolatae</taxon>
        <taxon>Phasmatidae</taxon>
        <taxon>Eurycanthinae</taxon>
        <taxon>Dryococelus</taxon>
    </lineage>
</organism>
<comment type="caution">
    <text evidence="2">The sequence shown here is derived from an EMBL/GenBank/DDBJ whole genome shotgun (WGS) entry which is preliminary data.</text>
</comment>
<dbReference type="Gene3D" id="3.30.420.10">
    <property type="entry name" value="Ribonuclease H-like superfamily/Ribonuclease H"/>
    <property type="match status" value="1"/>
</dbReference>
<keyword evidence="3" id="KW-1185">Reference proteome</keyword>
<proteinExistence type="predicted"/>
<dbReference type="InterPro" id="IPR036397">
    <property type="entry name" value="RNaseH_sf"/>
</dbReference>
<feature type="region of interest" description="Disordered" evidence="1">
    <location>
        <begin position="53"/>
        <end position="72"/>
    </location>
</feature>
<feature type="region of interest" description="Disordered" evidence="1">
    <location>
        <begin position="153"/>
        <end position="189"/>
    </location>
</feature>
<evidence type="ECO:0000256" key="1">
    <source>
        <dbReference type="SAM" id="MobiDB-lite"/>
    </source>
</evidence>
<name>A0ABQ9I3X1_9NEOP</name>